<reference evidence="8 9" key="1">
    <citation type="submission" date="2019-09" db="EMBL/GenBank/DDBJ databases">
        <authorList>
            <person name="Ou C."/>
        </authorList>
    </citation>
    <scope>NUCLEOTIDE SEQUENCE [LARGE SCALE GENOMIC DNA]</scope>
    <source>
        <strain evidence="8">S2</strain>
        <tissue evidence="8">Leaf</tissue>
    </source>
</reference>
<dbReference type="InterPro" id="IPR039218">
    <property type="entry name" value="REM_fam"/>
</dbReference>
<dbReference type="PANTHER" id="PTHR31674">
    <property type="entry name" value="B3 DOMAIN-CONTAINING PROTEIN REM-LIKE 3-RELATED"/>
    <property type="match status" value="1"/>
</dbReference>
<keyword evidence="4" id="KW-0238">DNA-binding</keyword>
<gene>
    <name evidence="8" type="ORF">D8674_032835</name>
</gene>
<dbReference type="InterPro" id="IPR003340">
    <property type="entry name" value="B3_DNA-bd"/>
</dbReference>
<evidence type="ECO:0000313" key="8">
    <source>
        <dbReference type="EMBL" id="KAB2628040.1"/>
    </source>
</evidence>
<dbReference type="Gene3D" id="2.40.330.10">
    <property type="entry name" value="DNA-binding pseudobarrel domain"/>
    <property type="match status" value="2"/>
</dbReference>
<dbReference type="InterPro" id="IPR015300">
    <property type="entry name" value="DNA-bd_pseudobarrel_sf"/>
</dbReference>
<accession>A0A5N5HR95</accession>
<reference evidence="8 9" key="3">
    <citation type="submission" date="2019-11" db="EMBL/GenBank/DDBJ databases">
        <title>A de novo genome assembly of a pear dwarfing rootstock.</title>
        <authorList>
            <person name="Wang F."/>
            <person name="Wang J."/>
            <person name="Li S."/>
            <person name="Zhang Y."/>
            <person name="Fang M."/>
            <person name="Ma L."/>
            <person name="Zhao Y."/>
            <person name="Jiang S."/>
        </authorList>
    </citation>
    <scope>NUCLEOTIDE SEQUENCE [LARGE SCALE GENOMIC DNA]</scope>
    <source>
        <strain evidence="8">S2</strain>
        <tissue evidence="8">Leaf</tissue>
    </source>
</reference>
<feature type="domain" description="TF-B3" evidence="7">
    <location>
        <begin position="37"/>
        <end position="96"/>
    </location>
</feature>
<dbReference type="CDD" id="cd10017">
    <property type="entry name" value="B3_DNA"/>
    <property type="match status" value="2"/>
</dbReference>
<keyword evidence="2" id="KW-0677">Repeat</keyword>
<dbReference type="SMART" id="SM01019">
    <property type="entry name" value="B3"/>
    <property type="match status" value="2"/>
</dbReference>
<name>A0A5N5HR95_9ROSA</name>
<sequence length="249" mass="27984">MDEKLKEALETPAFRALLVGDFSKHLNFGGRSLRKCTLRNPSGDCWGVKLKQKEDGLFFRKGWKVFVKDHFLEHGDFLVFEYGGGSEFDVTIFDRTCCEKNVVEAARRASIDDVVRIERPASVHLAETSTGSVLFKSENTWFTKTLKKFNRNILTIPKHVAIAEGLVSDAGLPSRETVTLQDPTGRSWLAQLHVRADHRVQMARGWAACVRANEISPGDDIVLEFVERGVLQLHIFRGNVLLTSPDVSD</sequence>
<dbReference type="PROSITE" id="PS50863">
    <property type="entry name" value="B3"/>
    <property type="match status" value="2"/>
</dbReference>
<comment type="caution">
    <text evidence="8">The sequence shown here is derived from an EMBL/GenBank/DDBJ whole genome shotgun (WGS) entry which is preliminary data.</text>
</comment>
<comment type="subcellular location">
    <subcellularLocation>
        <location evidence="1">Nucleus</location>
    </subcellularLocation>
</comment>
<keyword evidence="5" id="KW-0804">Transcription</keyword>
<dbReference type="OrthoDB" id="1158652at2759"/>
<feature type="domain" description="TF-B3" evidence="7">
    <location>
        <begin position="139"/>
        <end position="239"/>
    </location>
</feature>
<evidence type="ECO:0000256" key="5">
    <source>
        <dbReference type="ARBA" id="ARBA00023163"/>
    </source>
</evidence>
<evidence type="ECO:0000259" key="7">
    <source>
        <dbReference type="PROSITE" id="PS50863"/>
    </source>
</evidence>
<evidence type="ECO:0000256" key="3">
    <source>
        <dbReference type="ARBA" id="ARBA00023015"/>
    </source>
</evidence>
<evidence type="ECO:0000313" key="9">
    <source>
        <dbReference type="Proteomes" id="UP000327157"/>
    </source>
</evidence>
<dbReference type="GO" id="GO:0003677">
    <property type="term" value="F:DNA binding"/>
    <property type="evidence" value="ECO:0007669"/>
    <property type="project" value="UniProtKB-KW"/>
</dbReference>
<proteinExistence type="predicted"/>
<protein>
    <submittedName>
        <fullName evidence="8">B3 domain-containing protein REM5-like</fullName>
    </submittedName>
</protein>
<dbReference type="EMBL" id="SMOL01000148">
    <property type="protein sequence ID" value="KAB2628040.1"/>
    <property type="molecule type" value="Genomic_DNA"/>
</dbReference>
<keyword evidence="3" id="KW-0805">Transcription regulation</keyword>
<keyword evidence="6" id="KW-0539">Nucleus</keyword>
<dbReference type="GO" id="GO:0005634">
    <property type="term" value="C:nucleus"/>
    <property type="evidence" value="ECO:0007669"/>
    <property type="project" value="UniProtKB-SubCell"/>
</dbReference>
<dbReference type="Proteomes" id="UP000327157">
    <property type="component" value="Chromosome 8"/>
</dbReference>
<evidence type="ECO:0000256" key="6">
    <source>
        <dbReference type="ARBA" id="ARBA00023242"/>
    </source>
</evidence>
<dbReference type="Pfam" id="PF02362">
    <property type="entry name" value="B3"/>
    <property type="match status" value="2"/>
</dbReference>
<dbReference type="PANTHER" id="PTHR31674:SF62">
    <property type="entry name" value="B3 DOMAIN-CONTAINING PROTEIN REM14-RELATED"/>
    <property type="match status" value="1"/>
</dbReference>
<organism evidence="8 9">
    <name type="scientific">Pyrus ussuriensis x Pyrus communis</name>
    <dbReference type="NCBI Taxonomy" id="2448454"/>
    <lineage>
        <taxon>Eukaryota</taxon>
        <taxon>Viridiplantae</taxon>
        <taxon>Streptophyta</taxon>
        <taxon>Embryophyta</taxon>
        <taxon>Tracheophyta</taxon>
        <taxon>Spermatophyta</taxon>
        <taxon>Magnoliopsida</taxon>
        <taxon>eudicotyledons</taxon>
        <taxon>Gunneridae</taxon>
        <taxon>Pentapetalae</taxon>
        <taxon>rosids</taxon>
        <taxon>fabids</taxon>
        <taxon>Rosales</taxon>
        <taxon>Rosaceae</taxon>
        <taxon>Amygdaloideae</taxon>
        <taxon>Maleae</taxon>
        <taxon>Pyrus</taxon>
    </lineage>
</organism>
<dbReference type="AlphaFoldDB" id="A0A5N5HR95"/>
<evidence type="ECO:0000256" key="2">
    <source>
        <dbReference type="ARBA" id="ARBA00022737"/>
    </source>
</evidence>
<keyword evidence="9" id="KW-1185">Reference proteome</keyword>
<reference evidence="9" key="2">
    <citation type="submission" date="2019-10" db="EMBL/GenBank/DDBJ databases">
        <title>A de novo genome assembly of a pear dwarfing rootstock.</title>
        <authorList>
            <person name="Wang F."/>
            <person name="Wang J."/>
            <person name="Li S."/>
            <person name="Zhang Y."/>
            <person name="Fang M."/>
            <person name="Ma L."/>
            <person name="Zhao Y."/>
            <person name="Jiang S."/>
        </authorList>
    </citation>
    <scope>NUCLEOTIDE SEQUENCE [LARGE SCALE GENOMIC DNA]</scope>
</reference>
<evidence type="ECO:0000256" key="4">
    <source>
        <dbReference type="ARBA" id="ARBA00023125"/>
    </source>
</evidence>
<dbReference type="SUPFAM" id="SSF101936">
    <property type="entry name" value="DNA-binding pseudobarrel domain"/>
    <property type="match status" value="2"/>
</dbReference>
<evidence type="ECO:0000256" key="1">
    <source>
        <dbReference type="ARBA" id="ARBA00004123"/>
    </source>
</evidence>